<dbReference type="InterPro" id="IPR000794">
    <property type="entry name" value="Beta-ketoacyl_synthase"/>
</dbReference>
<dbReference type="PANTHER" id="PTHR11712:SF320">
    <property type="entry name" value="BETA-KETOACYL SYNTHASE"/>
    <property type="match status" value="1"/>
</dbReference>
<dbReference type="InterPro" id="IPR014031">
    <property type="entry name" value="Ketoacyl_synth_C"/>
</dbReference>
<protein>
    <submittedName>
        <fullName evidence="4">3-oxoacyl-[acyl-carrier-protein] synthase, KASII</fullName>
        <ecNumber evidence="4">2.3.1.41</ecNumber>
    </submittedName>
</protein>
<dbReference type="GO" id="GO:0004315">
    <property type="term" value="F:3-oxoacyl-[acyl-carrier-protein] synthase activity"/>
    <property type="evidence" value="ECO:0007669"/>
    <property type="project" value="UniProtKB-EC"/>
</dbReference>
<evidence type="ECO:0000256" key="2">
    <source>
        <dbReference type="ARBA" id="ARBA00022679"/>
    </source>
</evidence>
<dbReference type="AlphaFoldDB" id="A0A1L7I8X6"/>
<dbReference type="GO" id="GO:0006633">
    <property type="term" value="P:fatty acid biosynthetic process"/>
    <property type="evidence" value="ECO:0007669"/>
    <property type="project" value="TreeGrafter"/>
</dbReference>
<proteinExistence type="inferred from homology"/>
<dbReference type="EC" id="2.3.1.41" evidence="4"/>
<dbReference type="InterPro" id="IPR014030">
    <property type="entry name" value="Ketoacyl_synth_N"/>
</dbReference>
<keyword evidence="4" id="KW-0012">Acyltransferase</keyword>
<dbReference type="Pfam" id="PF02801">
    <property type="entry name" value="Ketoacyl-synt_C"/>
    <property type="match status" value="1"/>
</dbReference>
<dbReference type="Proteomes" id="UP000186230">
    <property type="component" value="Chromosome"/>
</dbReference>
<gene>
    <name evidence="4" type="ORF">GRFL_3334</name>
</gene>
<evidence type="ECO:0000313" key="5">
    <source>
        <dbReference type="Proteomes" id="UP000186230"/>
    </source>
</evidence>
<reference evidence="4 5" key="1">
    <citation type="submission" date="2016-07" db="EMBL/GenBank/DDBJ databases">
        <title>Multi-omics approach to identify versatile polysaccharide utilization systems of a marine flavobacterium Gramella flava.</title>
        <authorList>
            <person name="Tang K."/>
        </authorList>
    </citation>
    <scope>NUCLEOTIDE SEQUENCE [LARGE SCALE GENOMIC DNA]</scope>
    <source>
        <strain evidence="4 5">JLT2011</strain>
    </source>
</reference>
<dbReference type="GO" id="GO:0005829">
    <property type="term" value="C:cytosol"/>
    <property type="evidence" value="ECO:0007669"/>
    <property type="project" value="TreeGrafter"/>
</dbReference>
<accession>A0A1L7I8X6</accession>
<dbReference type="EMBL" id="CP016359">
    <property type="protein sequence ID" value="APU70058.1"/>
    <property type="molecule type" value="Genomic_DNA"/>
</dbReference>
<dbReference type="PROSITE" id="PS52004">
    <property type="entry name" value="KS3_2"/>
    <property type="match status" value="1"/>
</dbReference>
<dbReference type="STRING" id="1229726.GRFL_3334"/>
<dbReference type="InterPro" id="IPR016039">
    <property type="entry name" value="Thiolase-like"/>
</dbReference>
<dbReference type="SUPFAM" id="SSF53901">
    <property type="entry name" value="Thiolase-like"/>
    <property type="match status" value="1"/>
</dbReference>
<dbReference type="InterPro" id="IPR020841">
    <property type="entry name" value="PKS_Beta-ketoAc_synthase_dom"/>
</dbReference>
<sequence length="365" mass="39998">MSPLGYGTSANLQKLRRGESGLQKHIQDRFFPKGFFAGMINPPECEEHFSKLKDPQKYTRLEKLMMLAISDVLEQAELKDRCETGLVIATTKGNIDLLEKNDFDQSRLKLWKLASVIAEYFGFQKPPVVVSNACISGALALKVGDDLLKSGKFKNVIVASGDLVSDFVLSGFQSFQAISPQPCRPFSADRQGVSLGEGTSAVLLSSEKRENSVELLGTVTANDANHISGPSRDGEGLHRAIEKLLKITSINRQEIDYISAHGTATAYNDEMEAIAFGRSELQRVPVNSFKAYYGHSLGNSALVESILTRHSLVHSELYESLNFSEKGTSVELNVIRNYQQADLKLALKTASGFGGCNLALMLKKS</sequence>
<evidence type="ECO:0000256" key="1">
    <source>
        <dbReference type="ARBA" id="ARBA00008467"/>
    </source>
</evidence>
<dbReference type="KEGG" id="gfl:GRFL_3334"/>
<evidence type="ECO:0000313" key="4">
    <source>
        <dbReference type="EMBL" id="APU70058.1"/>
    </source>
</evidence>
<dbReference type="Pfam" id="PF00109">
    <property type="entry name" value="ketoacyl-synt"/>
    <property type="match status" value="1"/>
</dbReference>
<keyword evidence="5" id="KW-1185">Reference proteome</keyword>
<dbReference type="PANTHER" id="PTHR11712">
    <property type="entry name" value="POLYKETIDE SYNTHASE-RELATED"/>
    <property type="match status" value="1"/>
</dbReference>
<dbReference type="SMART" id="SM00825">
    <property type="entry name" value="PKS_KS"/>
    <property type="match status" value="1"/>
</dbReference>
<dbReference type="Gene3D" id="3.40.47.10">
    <property type="match status" value="1"/>
</dbReference>
<keyword evidence="2 3" id="KW-0808">Transferase</keyword>
<organism evidence="4 5">
    <name type="scientific">Christiangramia flava JLT2011</name>
    <dbReference type="NCBI Taxonomy" id="1229726"/>
    <lineage>
        <taxon>Bacteria</taxon>
        <taxon>Pseudomonadati</taxon>
        <taxon>Bacteroidota</taxon>
        <taxon>Flavobacteriia</taxon>
        <taxon>Flavobacteriales</taxon>
        <taxon>Flavobacteriaceae</taxon>
        <taxon>Christiangramia</taxon>
    </lineage>
</organism>
<evidence type="ECO:0000256" key="3">
    <source>
        <dbReference type="RuleBase" id="RU003694"/>
    </source>
</evidence>
<comment type="similarity">
    <text evidence="1 3">Belongs to the thiolase-like superfamily. Beta-ketoacyl-ACP synthases family.</text>
</comment>
<name>A0A1L7I8X6_9FLAO</name>